<dbReference type="PROSITE" id="PS50279">
    <property type="entry name" value="BPTI_KUNITZ_2"/>
    <property type="match status" value="3"/>
</dbReference>
<evidence type="ECO:0000313" key="12">
    <source>
        <dbReference type="EMBL" id="KAL2080026.1"/>
    </source>
</evidence>
<dbReference type="PANTHER" id="PTHR10083:SF328">
    <property type="entry name" value="TISSUE FACTOR PATHWAY INHIBITOR"/>
    <property type="match status" value="1"/>
</dbReference>
<gene>
    <name evidence="12" type="ORF">ACEWY4_023819</name>
</gene>
<dbReference type="InterPro" id="IPR036880">
    <property type="entry name" value="Kunitz_BPTI_sf"/>
</dbReference>
<dbReference type="FunFam" id="4.10.410.10:FF:000004">
    <property type="entry name" value="Tissue factor pathway inhibitor"/>
    <property type="match status" value="1"/>
</dbReference>
<dbReference type="AlphaFoldDB" id="A0ABD1J081"/>
<evidence type="ECO:0000256" key="9">
    <source>
        <dbReference type="ARBA" id="ARBA00023180"/>
    </source>
</evidence>
<dbReference type="Proteomes" id="UP001591681">
    <property type="component" value="Unassembled WGS sequence"/>
</dbReference>
<sequence length="229" mass="26343">MEYYLCALSFLLVVLGGNVLALKPIDVCFLEVIEGPCRANHERFFYNRITQQCEEFSYGGCLGNDNNFNSLAECRKTCWRIPKVPRICRFPKDEGRGRALFKSYFFNMTSMQCEMFYFGGGQGNENRFETLQSCLEYCKPQKNIPLICRDPLDKGRCSASIPRFYFNPVTKMCEQFEYSGCGGSNNNFVTRQACIDVCGKGMKTHSLSHRISRRNKMLKVSSEHFDNSE</sequence>
<keyword evidence="4 10" id="KW-0356">Hemostasis</keyword>
<name>A0ABD1J081_9TELE</name>
<comment type="caution">
    <text evidence="12">The sequence shown here is derived from an EMBL/GenBank/DDBJ whole genome shotgun (WGS) entry which is preliminary data.</text>
</comment>
<dbReference type="PANTHER" id="PTHR10083">
    <property type="entry name" value="KUNITZ-TYPE PROTEASE INHIBITOR-RELATED"/>
    <property type="match status" value="1"/>
</dbReference>
<dbReference type="Gene3D" id="4.10.410.10">
    <property type="entry name" value="Pancreatic trypsin inhibitor Kunitz domain"/>
    <property type="match status" value="3"/>
</dbReference>
<evidence type="ECO:0000259" key="11">
    <source>
        <dbReference type="PROSITE" id="PS50279"/>
    </source>
</evidence>
<dbReference type="FunFam" id="4.10.410.10:FF:000011">
    <property type="entry name" value="Tissue factor pathway inhibitor"/>
    <property type="match status" value="1"/>
</dbReference>
<evidence type="ECO:0000256" key="8">
    <source>
        <dbReference type="ARBA" id="ARBA00023157"/>
    </source>
</evidence>
<dbReference type="SUPFAM" id="SSF57362">
    <property type="entry name" value="BPTI-like"/>
    <property type="match status" value="3"/>
</dbReference>
<evidence type="ECO:0000256" key="5">
    <source>
        <dbReference type="ARBA" id="ARBA00022737"/>
    </source>
</evidence>
<keyword evidence="9" id="KW-0325">Glycoprotein</keyword>
<evidence type="ECO:0000256" key="7">
    <source>
        <dbReference type="ARBA" id="ARBA00023084"/>
    </source>
</evidence>
<keyword evidence="3 10" id="KW-0646">Protease inhibitor</keyword>
<accession>A0ABD1J081</accession>
<evidence type="ECO:0000313" key="13">
    <source>
        <dbReference type="Proteomes" id="UP001591681"/>
    </source>
</evidence>
<keyword evidence="8" id="KW-1015">Disulfide bond</keyword>
<keyword evidence="2" id="KW-0964">Secreted</keyword>
<feature type="chain" id="PRO_5044536844" description="Tissue factor pathway inhibitor" evidence="10">
    <location>
        <begin position="22"/>
        <end position="229"/>
    </location>
</feature>
<feature type="domain" description="BPTI/Kunitz inhibitor" evidence="11">
    <location>
        <begin position="28"/>
        <end position="78"/>
    </location>
</feature>
<dbReference type="GO" id="GO:0004867">
    <property type="term" value="F:serine-type endopeptidase inhibitor activity"/>
    <property type="evidence" value="ECO:0007669"/>
    <property type="project" value="UniProtKB-UniRule"/>
</dbReference>
<feature type="signal peptide" evidence="10">
    <location>
        <begin position="1"/>
        <end position="21"/>
    </location>
</feature>
<dbReference type="PROSITE" id="PS00280">
    <property type="entry name" value="BPTI_KUNITZ_1"/>
    <property type="match status" value="2"/>
</dbReference>
<keyword evidence="10" id="KW-0732">Signal</keyword>
<dbReference type="PIRSF" id="PIRSF001620">
    <property type="entry name" value="TFPI"/>
    <property type="match status" value="1"/>
</dbReference>
<comment type="subcellular location">
    <subcellularLocation>
        <location evidence="1 10">Secreted</location>
    </subcellularLocation>
</comment>
<dbReference type="GO" id="GO:0005576">
    <property type="term" value="C:extracellular region"/>
    <property type="evidence" value="ECO:0007669"/>
    <property type="project" value="UniProtKB-SubCell"/>
</dbReference>
<dbReference type="EMBL" id="JBHFQA010000021">
    <property type="protein sequence ID" value="KAL2080026.1"/>
    <property type="molecule type" value="Genomic_DNA"/>
</dbReference>
<evidence type="ECO:0000256" key="1">
    <source>
        <dbReference type="ARBA" id="ARBA00004613"/>
    </source>
</evidence>
<keyword evidence="5" id="KW-0677">Repeat</keyword>
<proteinExistence type="predicted"/>
<dbReference type="InterPro" id="IPR008296">
    <property type="entry name" value="TFPI-like"/>
</dbReference>
<evidence type="ECO:0000256" key="3">
    <source>
        <dbReference type="ARBA" id="ARBA00022690"/>
    </source>
</evidence>
<dbReference type="PRINTS" id="PR00759">
    <property type="entry name" value="BASICPTASE"/>
</dbReference>
<evidence type="ECO:0000256" key="2">
    <source>
        <dbReference type="ARBA" id="ARBA00022525"/>
    </source>
</evidence>
<evidence type="ECO:0000256" key="4">
    <source>
        <dbReference type="ARBA" id="ARBA00022696"/>
    </source>
</evidence>
<dbReference type="InterPro" id="IPR020901">
    <property type="entry name" value="Prtase_inh_Kunz-CS"/>
</dbReference>
<feature type="domain" description="BPTI/Kunitz inhibitor" evidence="11">
    <location>
        <begin position="88"/>
        <end position="138"/>
    </location>
</feature>
<reference evidence="12 13" key="1">
    <citation type="submission" date="2024-09" db="EMBL/GenBank/DDBJ databases">
        <title>A chromosome-level genome assembly of Gray's grenadier anchovy, Coilia grayii.</title>
        <authorList>
            <person name="Fu Z."/>
        </authorList>
    </citation>
    <scope>NUCLEOTIDE SEQUENCE [LARGE SCALE GENOMIC DNA]</scope>
    <source>
        <strain evidence="12">G4</strain>
        <tissue evidence="12">Muscle</tissue>
    </source>
</reference>
<dbReference type="Pfam" id="PF00014">
    <property type="entry name" value="Kunitz_BPTI"/>
    <property type="match status" value="3"/>
</dbReference>
<keyword evidence="13" id="KW-1185">Reference proteome</keyword>
<keyword evidence="7 10" id="KW-0094">Blood coagulation</keyword>
<feature type="domain" description="BPTI/Kunitz inhibitor" evidence="11">
    <location>
        <begin position="148"/>
        <end position="198"/>
    </location>
</feature>
<dbReference type="SMART" id="SM00131">
    <property type="entry name" value="KU"/>
    <property type="match status" value="3"/>
</dbReference>
<evidence type="ECO:0000256" key="6">
    <source>
        <dbReference type="ARBA" id="ARBA00022900"/>
    </source>
</evidence>
<protein>
    <recommendedName>
        <fullName evidence="10">Tissue factor pathway inhibitor</fullName>
    </recommendedName>
</protein>
<keyword evidence="6 10" id="KW-0722">Serine protease inhibitor</keyword>
<dbReference type="InterPro" id="IPR002223">
    <property type="entry name" value="Kunitz_BPTI"/>
</dbReference>
<organism evidence="12 13">
    <name type="scientific">Coilia grayii</name>
    <name type="common">Gray's grenadier anchovy</name>
    <dbReference type="NCBI Taxonomy" id="363190"/>
    <lineage>
        <taxon>Eukaryota</taxon>
        <taxon>Metazoa</taxon>
        <taxon>Chordata</taxon>
        <taxon>Craniata</taxon>
        <taxon>Vertebrata</taxon>
        <taxon>Euteleostomi</taxon>
        <taxon>Actinopterygii</taxon>
        <taxon>Neopterygii</taxon>
        <taxon>Teleostei</taxon>
        <taxon>Clupei</taxon>
        <taxon>Clupeiformes</taxon>
        <taxon>Clupeoidei</taxon>
        <taxon>Engraulidae</taxon>
        <taxon>Coilinae</taxon>
        <taxon>Coilia</taxon>
    </lineage>
</organism>
<dbReference type="InterPro" id="IPR050098">
    <property type="entry name" value="TFPI/VKTCI-like"/>
</dbReference>
<evidence type="ECO:0000256" key="10">
    <source>
        <dbReference type="PIRNR" id="PIRNR001620"/>
    </source>
</evidence>
<dbReference type="GO" id="GO:0007596">
    <property type="term" value="P:blood coagulation"/>
    <property type="evidence" value="ECO:0007669"/>
    <property type="project" value="UniProtKB-UniRule"/>
</dbReference>